<evidence type="ECO:0000256" key="1">
    <source>
        <dbReference type="ARBA" id="ARBA00022729"/>
    </source>
</evidence>
<sequence length="898" mass="91631">MARGLGKKRAAPGAASRLLVGMLLVSVQAHERPAAAIANARVVANEQPWSLAFEEDGRRRLSSSELEKLTASDGAAAHNFGRSVAIEGNTVVIGAPGAGTGGAAYVLRTTDGGNTYVEVDLLTASDGAAGDDFGYAVAVKGATVMIGAPDRGANSLGAVYVFRTTDNATYTQVDILAADDAAAGDELRFGWAVAMDGDALAISAYKQNAAYVFRTTDGGASYGQVAKLTASDAGSNDKFAYSLDISGGVVAIGAMASPGAVYVFRTGDGRHDGGATYGEVDKLTVAGSDSLGYAVAIDGDTIVAGDRKDSGSVYVFSASDGAQLAKLIAGDAAEDDKFGQKVAIDGDTIAIAAENEGNTGDGEDDGPGAVYVFRTNDGGATYDELEKVTALDAAASDWFGTSVAIEGGTLVAGARGDDDAGSESGSAYVFALLAELTPEPTPKPGEPTPRPVPAPTPRPVPAPTPRPLAAAPQPTPRPAPSPTPRPTPMPTQLVATVVNDASELRSAVNDASTTKVALGDNIDLGDDPVDVTSDLVVDGQGFDVTGSFAVQGAALSLRNVKLTSSSGRRRALAPGSARRALAAQENGGCLAVENGALTVTDVTFDGCEASNNGGAIHAVDAEVTVVSSTFVDCSLVYPNDAEKEDKKSWLGGGAIYAAGDASTLTVRDSTFTRCTAPDGEGNGGAIVAAEVRDVEITGSRVGECSCGEHGGAFYLDGESGSRTLSIRDTDFDQNGDQNDQKMRNVITIRGFEHVELVGITAKDNSNGGGNEASATSLHDKDLQWIVAVVLLAAAVLPMVALGLIFKPMLAKLRKKRGKKQRRWREQEARGDEDSVDAVEIKIDGAPEGKAAGEPSAAGGWLSSIAGAKRPAAREARGAPEAKTGEAPAGPDAGARSSD</sequence>
<dbReference type="Gene3D" id="2.130.10.130">
    <property type="entry name" value="Integrin alpha, N-terminal"/>
    <property type="match status" value="1"/>
</dbReference>
<keyword evidence="9" id="KW-1185">Reference proteome</keyword>
<accession>A0A8J2SFL7</accession>
<dbReference type="EMBL" id="CAKKNE010000001">
    <property type="protein sequence ID" value="CAH0364877.1"/>
    <property type="molecule type" value="Genomic_DNA"/>
</dbReference>
<dbReference type="SMART" id="SM00191">
    <property type="entry name" value="Int_alpha"/>
    <property type="match status" value="5"/>
</dbReference>
<dbReference type="Proteomes" id="UP000789595">
    <property type="component" value="Unassembled WGS sequence"/>
</dbReference>
<feature type="compositionally biased region" description="Pro residues" evidence="4">
    <location>
        <begin position="439"/>
        <end position="466"/>
    </location>
</feature>
<evidence type="ECO:0000256" key="6">
    <source>
        <dbReference type="SAM" id="SignalP"/>
    </source>
</evidence>
<feature type="compositionally biased region" description="Basic and acidic residues" evidence="4">
    <location>
        <begin position="871"/>
        <end position="883"/>
    </location>
</feature>
<feature type="chain" id="PRO_5035217234" description="Right handed beta helix domain-containing protein" evidence="6">
    <location>
        <begin position="30"/>
        <end position="898"/>
    </location>
</feature>
<dbReference type="InterPro" id="IPR028994">
    <property type="entry name" value="Integrin_alpha_N"/>
</dbReference>
<keyword evidence="1 6" id="KW-0732">Signal</keyword>
<feature type="signal peptide" evidence="6">
    <location>
        <begin position="1"/>
        <end position="29"/>
    </location>
</feature>
<dbReference type="Pfam" id="PF14312">
    <property type="entry name" value="FG-GAP_2"/>
    <property type="match status" value="6"/>
</dbReference>
<evidence type="ECO:0000256" key="3">
    <source>
        <dbReference type="ARBA" id="ARBA00023180"/>
    </source>
</evidence>
<feature type="transmembrane region" description="Helical" evidence="5">
    <location>
        <begin position="784"/>
        <end position="805"/>
    </location>
</feature>
<feature type="compositionally biased region" description="Pro residues" evidence="4">
    <location>
        <begin position="473"/>
        <end position="489"/>
    </location>
</feature>
<dbReference type="InterPro" id="IPR013519">
    <property type="entry name" value="Int_alpha_beta-p"/>
</dbReference>
<dbReference type="Pfam" id="PF13229">
    <property type="entry name" value="Beta_helix"/>
    <property type="match status" value="1"/>
</dbReference>
<keyword evidence="5" id="KW-1133">Transmembrane helix</keyword>
<evidence type="ECO:0000256" key="5">
    <source>
        <dbReference type="SAM" id="Phobius"/>
    </source>
</evidence>
<dbReference type="SUPFAM" id="SSF110296">
    <property type="entry name" value="Oligoxyloglucan reducing end-specific cellobiohydrolase"/>
    <property type="match status" value="1"/>
</dbReference>
<keyword evidence="3" id="KW-0325">Glycoprotein</keyword>
<reference evidence="8" key="1">
    <citation type="submission" date="2021-11" db="EMBL/GenBank/DDBJ databases">
        <authorList>
            <consortium name="Genoscope - CEA"/>
            <person name="William W."/>
        </authorList>
    </citation>
    <scope>NUCLEOTIDE SEQUENCE</scope>
</reference>
<comment type="caution">
    <text evidence="8">The sequence shown here is derived from an EMBL/GenBank/DDBJ whole genome shotgun (WGS) entry which is preliminary data.</text>
</comment>
<feature type="region of interest" description="Disordered" evidence="4">
    <location>
        <begin position="437"/>
        <end position="491"/>
    </location>
</feature>
<dbReference type="PANTHER" id="PTHR36220">
    <property type="entry name" value="UNNAMED PRODUCT"/>
    <property type="match status" value="1"/>
</dbReference>
<evidence type="ECO:0000256" key="2">
    <source>
        <dbReference type="ARBA" id="ARBA00022737"/>
    </source>
</evidence>
<evidence type="ECO:0000313" key="9">
    <source>
        <dbReference type="Proteomes" id="UP000789595"/>
    </source>
</evidence>
<dbReference type="InterPro" id="IPR013517">
    <property type="entry name" value="FG-GAP"/>
</dbReference>
<keyword evidence="2" id="KW-0677">Repeat</keyword>
<dbReference type="AlphaFoldDB" id="A0A8J2SFL7"/>
<feature type="domain" description="Right handed beta helix" evidence="7">
    <location>
        <begin position="597"/>
        <end position="735"/>
    </location>
</feature>
<name>A0A8J2SFL7_9STRA</name>
<dbReference type="OrthoDB" id="188207at2759"/>
<evidence type="ECO:0000259" key="7">
    <source>
        <dbReference type="Pfam" id="PF13229"/>
    </source>
</evidence>
<protein>
    <recommendedName>
        <fullName evidence="7">Right handed beta helix domain-containing protein</fullName>
    </recommendedName>
</protein>
<proteinExistence type="predicted"/>
<dbReference type="SUPFAM" id="SSF51126">
    <property type="entry name" value="Pectin lyase-like"/>
    <property type="match status" value="1"/>
</dbReference>
<organism evidence="8 9">
    <name type="scientific">Pelagomonas calceolata</name>
    <dbReference type="NCBI Taxonomy" id="35677"/>
    <lineage>
        <taxon>Eukaryota</taxon>
        <taxon>Sar</taxon>
        <taxon>Stramenopiles</taxon>
        <taxon>Ochrophyta</taxon>
        <taxon>Pelagophyceae</taxon>
        <taxon>Pelagomonadales</taxon>
        <taxon>Pelagomonadaceae</taxon>
        <taxon>Pelagomonas</taxon>
    </lineage>
</organism>
<evidence type="ECO:0000256" key="4">
    <source>
        <dbReference type="SAM" id="MobiDB-lite"/>
    </source>
</evidence>
<keyword evidence="5" id="KW-0472">Membrane</keyword>
<gene>
    <name evidence="8" type="ORF">PECAL_1P12640</name>
</gene>
<feature type="compositionally biased region" description="Basic and acidic residues" evidence="4">
    <location>
        <begin position="823"/>
        <end position="846"/>
    </location>
</feature>
<keyword evidence="5" id="KW-0812">Transmembrane</keyword>
<dbReference type="InterPro" id="IPR011050">
    <property type="entry name" value="Pectin_lyase_fold/virulence"/>
</dbReference>
<evidence type="ECO:0000313" key="8">
    <source>
        <dbReference type="EMBL" id="CAH0364877.1"/>
    </source>
</evidence>
<dbReference type="InterPro" id="IPR039448">
    <property type="entry name" value="Beta_helix"/>
</dbReference>
<feature type="region of interest" description="Disordered" evidence="4">
    <location>
        <begin position="815"/>
        <end position="898"/>
    </location>
</feature>
<dbReference type="PANTHER" id="PTHR36220:SF1">
    <property type="entry name" value="GAMMA TUBULIN COMPLEX COMPONENT C-TERMINAL DOMAIN-CONTAINING PROTEIN"/>
    <property type="match status" value="1"/>
</dbReference>